<dbReference type="OrthoDB" id="9781034at2"/>
<dbReference type="InterPro" id="IPR001307">
    <property type="entry name" value="Thiosulphate_STrfase_CS"/>
</dbReference>
<evidence type="ECO:0000256" key="1">
    <source>
        <dbReference type="ARBA" id="ARBA00022737"/>
    </source>
</evidence>
<proteinExistence type="predicted"/>
<dbReference type="SUPFAM" id="SSF52821">
    <property type="entry name" value="Rhodanese/Cell cycle control phosphatase"/>
    <property type="match status" value="2"/>
</dbReference>
<accession>A0A0R3NF43</accession>
<dbReference type="PANTHER" id="PTHR43855">
    <property type="entry name" value="THIOSULFATE SULFURTRANSFERASE"/>
    <property type="match status" value="1"/>
</dbReference>
<dbReference type="PANTHER" id="PTHR43855:SF1">
    <property type="entry name" value="THIOSULFATE SULFURTRANSFERASE"/>
    <property type="match status" value="1"/>
</dbReference>
<dbReference type="GO" id="GO:0004792">
    <property type="term" value="F:thiosulfate-cyanide sulfurtransferase activity"/>
    <property type="evidence" value="ECO:0007669"/>
    <property type="project" value="InterPro"/>
</dbReference>
<reference evidence="5 6" key="1">
    <citation type="submission" date="2014-03" db="EMBL/GenBank/DDBJ databases">
        <title>Bradyrhizobium valentinum sp. nov., isolated from effective nodules of Lupinus mariae-josephae, a lupine endemic of basic-lime soils in Eastern Spain.</title>
        <authorList>
            <person name="Duran D."/>
            <person name="Rey L."/>
            <person name="Navarro A."/>
            <person name="Busquets A."/>
            <person name="Imperial J."/>
            <person name="Ruiz-Argueso T."/>
        </authorList>
    </citation>
    <scope>NUCLEOTIDE SEQUENCE [LARGE SCALE GENOMIC DNA]</scope>
    <source>
        <strain evidence="5 6">Ro19</strain>
    </source>
</reference>
<dbReference type="AlphaFoldDB" id="A0A0R3NF43"/>
<feature type="signal peptide" evidence="3">
    <location>
        <begin position="1"/>
        <end position="23"/>
    </location>
</feature>
<dbReference type="SMART" id="SM00450">
    <property type="entry name" value="RHOD"/>
    <property type="match status" value="2"/>
</dbReference>
<gene>
    <name evidence="5" type="ORF">CQ13_21650</name>
</gene>
<name>A0A0R3NF43_9BRAD</name>
<feature type="chain" id="PRO_5006445311" description="Sulfurtransferase" evidence="3">
    <location>
        <begin position="24"/>
        <end position="308"/>
    </location>
</feature>
<protein>
    <recommendedName>
        <fullName evidence="2">Sulfurtransferase</fullName>
    </recommendedName>
</protein>
<dbReference type="InterPro" id="IPR001763">
    <property type="entry name" value="Rhodanese-like_dom"/>
</dbReference>
<evidence type="ECO:0000256" key="2">
    <source>
        <dbReference type="RuleBase" id="RU000507"/>
    </source>
</evidence>
<dbReference type="PROSITE" id="PS00683">
    <property type="entry name" value="RHODANESE_2"/>
    <property type="match status" value="1"/>
</dbReference>
<keyword evidence="1" id="KW-0677">Repeat</keyword>
<evidence type="ECO:0000313" key="6">
    <source>
        <dbReference type="Proteomes" id="UP000052023"/>
    </source>
</evidence>
<dbReference type="RefSeq" id="WP_057843093.1">
    <property type="nucleotide sequence ID" value="NZ_LLYA01000101.1"/>
</dbReference>
<feature type="domain" description="Rhodanese" evidence="4">
    <location>
        <begin position="41"/>
        <end position="148"/>
    </location>
</feature>
<keyword evidence="2 5" id="KW-0808">Transferase</keyword>
<dbReference type="InterPro" id="IPR036873">
    <property type="entry name" value="Rhodanese-like_dom_sf"/>
</dbReference>
<dbReference type="CDD" id="cd01448">
    <property type="entry name" value="TST_Repeat_1"/>
    <property type="match status" value="1"/>
</dbReference>
<keyword evidence="3" id="KW-0732">Signal</keyword>
<dbReference type="InterPro" id="IPR051126">
    <property type="entry name" value="Thiosulfate_sulfurtransferase"/>
</dbReference>
<dbReference type="PROSITE" id="PS50206">
    <property type="entry name" value="RHODANESE_3"/>
    <property type="match status" value="2"/>
</dbReference>
<dbReference type="Proteomes" id="UP000052023">
    <property type="component" value="Unassembled WGS sequence"/>
</dbReference>
<dbReference type="EMBL" id="LLYA01000101">
    <property type="protein sequence ID" value="KRR28262.1"/>
    <property type="molecule type" value="Genomic_DNA"/>
</dbReference>
<organism evidence="5 6">
    <name type="scientific">Bradyrhizobium retamae</name>
    <dbReference type="NCBI Taxonomy" id="1300035"/>
    <lineage>
        <taxon>Bacteria</taxon>
        <taxon>Pseudomonadati</taxon>
        <taxon>Pseudomonadota</taxon>
        <taxon>Alphaproteobacteria</taxon>
        <taxon>Hyphomicrobiales</taxon>
        <taxon>Nitrobacteraceae</taxon>
        <taxon>Bradyrhizobium</taxon>
    </lineage>
</organism>
<evidence type="ECO:0000256" key="3">
    <source>
        <dbReference type="SAM" id="SignalP"/>
    </source>
</evidence>
<sequence length="308" mass="33761">MKLASLFTAVTLTVIGLAGPTLAQTPEGPLVNGEWLEKNLSDPKVRVVEVSVEPGLFERGHIPNAQNVVWHTDLVDTVRRDIATKEKFQDLVRKLGIDKDTTVVLYGDNNNWFAAWGAWIFKSYGFDNIKLLDGGRKKWEADKRPFDSRVASVAPSQVSIGEPNSKLRARLSDVNDAVSKKTNATIVDIRSPDEYSGKVFAPPGSQELAVRAGHVPGAINVPWVRAVNEDGTIKSADELKKLYAAAGIDDSKPIIVYCRIGERSSHTWFVLSQILGYDVRNYDGSWTEYGNTVGLPVVNVAGTVWGGK</sequence>
<dbReference type="CDD" id="cd01449">
    <property type="entry name" value="TST_Repeat_2"/>
    <property type="match status" value="1"/>
</dbReference>
<evidence type="ECO:0000313" key="5">
    <source>
        <dbReference type="EMBL" id="KRR28262.1"/>
    </source>
</evidence>
<keyword evidence="6" id="KW-1185">Reference proteome</keyword>
<feature type="domain" description="Rhodanese" evidence="4">
    <location>
        <begin position="180"/>
        <end position="298"/>
    </location>
</feature>
<dbReference type="Pfam" id="PF00581">
    <property type="entry name" value="Rhodanese"/>
    <property type="match status" value="2"/>
</dbReference>
<evidence type="ECO:0000259" key="4">
    <source>
        <dbReference type="PROSITE" id="PS50206"/>
    </source>
</evidence>
<comment type="caution">
    <text evidence="5">The sequence shown here is derived from an EMBL/GenBank/DDBJ whole genome shotgun (WGS) entry which is preliminary data.</text>
</comment>
<dbReference type="Gene3D" id="3.40.250.10">
    <property type="entry name" value="Rhodanese-like domain"/>
    <property type="match status" value="2"/>
</dbReference>